<dbReference type="Proteomes" id="UP000658997">
    <property type="component" value="Unassembled WGS sequence"/>
</dbReference>
<dbReference type="AlphaFoldDB" id="A0A1K0H5Q3"/>
<evidence type="ECO:0000256" key="4">
    <source>
        <dbReference type="ARBA" id="ARBA00042380"/>
    </source>
</evidence>
<accession>A0A1K0H5Q3</accession>
<feature type="domain" description="SET" evidence="8">
    <location>
        <begin position="111"/>
        <end position="431"/>
    </location>
</feature>
<proteinExistence type="predicted"/>
<evidence type="ECO:0000256" key="1">
    <source>
        <dbReference type="ARBA" id="ARBA00022603"/>
    </source>
</evidence>
<feature type="compositionally biased region" description="Low complexity" evidence="7">
    <location>
        <begin position="64"/>
        <end position="85"/>
    </location>
</feature>
<dbReference type="EMBL" id="LT558118">
    <property type="protein sequence ID" value="SAM66923.1"/>
    <property type="molecule type" value="Genomic_DNA"/>
</dbReference>
<evidence type="ECO:0000313" key="9">
    <source>
        <dbReference type="EMBL" id="SAM66923.1"/>
    </source>
</evidence>
<evidence type="ECO:0000313" key="11">
    <source>
        <dbReference type="Proteomes" id="UP000179920"/>
    </source>
</evidence>
<keyword evidence="3" id="KW-0949">S-adenosyl-L-methionine</keyword>
<evidence type="ECO:0000313" key="12">
    <source>
        <dbReference type="Proteomes" id="UP000658997"/>
    </source>
</evidence>
<dbReference type="PANTHER" id="PTHR46402:SF2">
    <property type="entry name" value="HISTONE-LYSINE N-TRIMETHYLTRANSFERASE SMYD5"/>
    <property type="match status" value="1"/>
</dbReference>
<dbReference type="PANTHER" id="PTHR46402">
    <property type="entry name" value="SET AND MYND DOMAIN-CONTAINING PROTEIN 5"/>
    <property type="match status" value="1"/>
</dbReference>
<dbReference type="CDD" id="cd20071">
    <property type="entry name" value="SET_SMYD"/>
    <property type="match status" value="1"/>
</dbReference>
<dbReference type="SMART" id="SM00317">
    <property type="entry name" value="SET"/>
    <property type="match status" value="1"/>
</dbReference>
<dbReference type="Gene3D" id="2.170.270.10">
    <property type="entry name" value="SET domain"/>
    <property type="match status" value="2"/>
</dbReference>
<keyword evidence="1 9" id="KW-0489">Methyltransferase</keyword>
<dbReference type="InterPro" id="IPR046341">
    <property type="entry name" value="SET_dom_sf"/>
</dbReference>
<gene>
    <name evidence="10" type="ORF">UBRO2_00560</name>
    <name evidence="9" type="ORF">UBRO_04032</name>
</gene>
<dbReference type="Proteomes" id="UP000179920">
    <property type="component" value="Chromosome II"/>
</dbReference>
<dbReference type="OrthoDB" id="438641at2759"/>
<dbReference type="GO" id="GO:0032259">
    <property type="term" value="P:methylation"/>
    <property type="evidence" value="ECO:0007669"/>
    <property type="project" value="UniProtKB-KW"/>
</dbReference>
<feature type="region of interest" description="Disordered" evidence="7">
    <location>
        <begin position="64"/>
        <end position="97"/>
    </location>
</feature>
<sequence>MVAPSEAQIVDAAKVKINGTSDLQQSDLARLLATLELENDWSDVSAKKLQSVLTRNNLITEPTTAANGNAAASDSNSTGIASSSASKKKKKSKTDHGVPKSFIDVSVDMPAGIYGKYFDAVKGKGLIAERDFAEGELLFTEEAYIATPPPEALDQILRGELCGQCFLPVSSAPVALAIKNCPKCKYRFCTSGCHRTAMATHHNLLCTSINPSAKPLMDLIQSQKWQSLHCAARSTARLLSTLTPHSTVPTSRTTSKNAVDEDDLLKEYGHFETVFSRLSSFATVSELERRSRNPGWATEKTSFEAILAEAHSEFRAALDPYHESRVTSRSTNPNHEPHHIRIDLIESVKSRKGQLKDLFDFPTFLKLLGRANINMEKFGGLYSIHSFLNHSCSPNVQIRHVPERGILASMKIAALALRPVRKGEELVISYIDPSTRLGRRQLLLYRDYCFGPCVCEKCKKELGEMGLEYHPTKHGVKGFLESVAKKTGTDTDAAAAGPNVGEDASLEEELRASLGF</sequence>
<evidence type="ECO:0000256" key="5">
    <source>
        <dbReference type="ARBA" id="ARBA00044528"/>
    </source>
</evidence>
<evidence type="ECO:0000259" key="8">
    <source>
        <dbReference type="PROSITE" id="PS50280"/>
    </source>
</evidence>
<evidence type="ECO:0000256" key="3">
    <source>
        <dbReference type="ARBA" id="ARBA00022691"/>
    </source>
</evidence>
<reference evidence="11" key="2">
    <citation type="submission" date="2016-04" db="EMBL/GenBank/DDBJ databases">
        <authorList>
            <person name="Guldener U."/>
            <person name="Guldener U."/>
        </authorList>
    </citation>
    <scope>NUCLEOTIDE SEQUENCE [LARGE SCALE GENOMIC DNA]</scope>
    <source>
        <strain evidence="11">UB2112</strain>
    </source>
</reference>
<dbReference type="Pfam" id="PF00856">
    <property type="entry name" value="SET"/>
    <property type="match status" value="1"/>
</dbReference>
<name>A0A1K0H5Q3_9BASI</name>
<evidence type="ECO:0000313" key="10">
    <source>
        <dbReference type="EMBL" id="SYW75325.1"/>
    </source>
</evidence>
<evidence type="ECO:0000256" key="7">
    <source>
        <dbReference type="SAM" id="MobiDB-lite"/>
    </source>
</evidence>
<comment type="catalytic activity">
    <reaction evidence="6">
        <text>L-lysyl-[histone] + S-adenosyl-L-methionine = N(6)-methyl-L-lysyl-[histone] + S-adenosyl-L-homocysteine + H(+)</text>
        <dbReference type="Rhea" id="RHEA:10024"/>
        <dbReference type="Rhea" id="RHEA-COMP:9845"/>
        <dbReference type="Rhea" id="RHEA-COMP:9846"/>
        <dbReference type="ChEBI" id="CHEBI:15378"/>
        <dbReference type="ChEBI" id="CHEBI:29969"/>
        <dbReference type="ChEBI" id="CHEBI:57856"/>
        <dbReference type="ChEBI" id="CHEBI:59789"/>
        <dbReference type="ChEBI" id="CHEBI:61929"/>
    </reaction>
    <physiologicalReaction direction="left-to-right" evidence="6">
        <dbReference type="Rhea" id="RHEA:10025"/>
    </physiologicalReaction>
</comment>
<dbReference type="EMBL" id="ULHB01000005">
    <property type="protein sequence ID" value="SYW75325.1"/>
    <property type="molecule type" value="Genomic_DNA"/>
</dbReference>
<dbReference type="GO" id="GO:0045814">
    <property type="term" value="P:negative regulation of gene expression, epigenetic"/>
    <property type="evidence" value="ECO:0007669"/>
    <property type="project" value="TreeGrafter"/>
</dbReference>
<reference evidence="9" key="1">
    <citation type="submission" date="2016-04" db="EMBL/GenBank/DDBJ databases">
        <authorList>
            <person name="Evans L.H."/>
            <person name="Alamgir A."/>
            <person name="Owens N."/>
            <person name="Weber N.D."/>
            <person name="Virtaneva K."/>
            <person name="Barbian K."/>
            <person name="Babar A."/>
            <person name="Rosenke K."/>
        </authorList>
    </citation>
    <scope>NUCLEOTIDE SEQUENCE</scope>
    <source>
        <strain evidence="9">UB2112</strain>
    </source>
</reference>
<evidence type="ECO:0000256" key="6">
    <source>
        <dbReference type="ARBA" id="ARBA00048619"/>
    </source>
</evidence>
<evidence type="ECO:0000256" key="2">
    <source>
        <dbReference type="ARBA" id="ARBA00022679"/>
    </source>
</evidence>
<dbReference type="Gene3D" id="6.10.140.2220">
    <property type="match status" value="1"/>
</dbReference>
<reference evidence="10" key="3">
    <citation type="submission" date="2018-08" db="EMBL/GenBank/DDBJ databases">
        <authorList>
            <person name="Guldener U."/>
        </authorList>
    </citation>
    <scope>NUCLEOTIDE SEQUENCE</scope>
    <source>
        <strain evidence="10">UB2</strain>
    </source>
</reference>
<dbReference type="Gene3D" id="1.10.220.160">
    <property type="match status" value="1"/>
</dbReference>
<dbReference type="GO" id="GO:0042799">
    <property type="term" value="F:histone H4K20 methyltransferase activity"/>
    <property type="evidence" value="ECO:0007669"/>
    <property type="project" value="TreeGrafter"/>
</dbReference>
<keyword evidence="2 9" id="KW-0808">Transferase</keyword>
<dbReference type="InterPro" id="IPR001214">
    <property type="entry name" value="SET_dom"/>
</dbReference>
<protein>
    <recommendedName>
        <fullName evidence="5">Histone-lysine N-methyltransferase SET5</fullName>
    </recommendedName>
    <alternativeName>
        <fullName evidence="4">SET domain-containing protein 5</fullName>
    </alternativeName>
</protein>
<dbReference type="PROSITE" id="PS50280">
    <property type="entry name" value="SET"/>
    <property type="match status" value="1"/>
</dbReference>
<keyword evidence="12" id="KW-1185">Reference proteome</keyword>
<dbReference type="SUPFAM" id="SSF82199">
    <property type="entry name" value="SET domain"/>
    <property type="match status" value="1"/>
</dbReference>
<organism evidence="9 11">
    <name type="scientific">Ustilago bromivora</name>
    <dbReference type="NCBI Taxonomy" id="307758"/>
    <lineage>
        <taxon>Eukaryota</taxon>
        <taxon>Fungi</taxon>
        <taxon>Dikarya</taxon>
        <taxon>Basidiomycota</taxon>
        <taxon>Ustilaginomycotina</taxon>
        <taxon>Ustilaginomycetes</taxon>
        <taxon>Ustilaginales</taxon>
        <taxon>Ustilaginaceae</taxon>
        <taxon>Ustilago</taxon>
    </lineage>
</organism>